<dbReference type="Proteomes" id="UP000054279">
    <property type="component" value="Unassembled WGS sequence"/>
</dbReference>
<reference evidence="1 2" key="1">
    <citation type="submission" date="2014-06" db="EMBL/GenBank/DDBJ databases">
        <title>Evolutionary Origins and Diversification of the Mycorrhizal Mutualists.</title>
        <authorList>
            <consortium name="DOE Joint Genome Institute"/>
            <consortium name="Mycorrhizal Genomics Consortium"/>
            <person name="Kohler A."/>
            <person name="Kuo A."/>
            <person name="Nagy L.G."/>
            <person name="Floudas D."/>
            <person name="Copeland A."/>
            <person name="Barry K.W."/>
            <person name="Cichocki N."/>
            <person name="Veneault-Fourrey C."/>
            <person name="LaButti K."/>
            <person name="Lindquist E.A."/>
            <person name="Lipzen A."/>
            <person name="Lundell T."/>
            <person name="Morin E."/>
            <person name="Murat C."/>
            <person name="Riley R."/>
            <person name="Ohm R."/>
            <person name="Sun H."/>
            <person name="Tunlid A."/>
            <person name="Henrissat B."/>
            <person name="Grigoriev I.V."/>
            <person name="Hibbett D.S."/>
            <person name="Martin F."/>
        </authorList>
    </citation>
    <scope>NUCLEOTIDE SEQUENCE [LARGE SCALE GENOMIC DNA]</scope>
    <source>
        <strain evidence="1 2">SS14</strain>
    </source>
</reference>
<organism evidence="1 2">
    <name type="scientific">Sphaerobolus stellatus (strain SS14)</name>
    <dbReference type="NCBI Taxonomy" id="990650"/>
    <lineage>
        <taxon>Eukaryota</taxon>
        <taxon>Fungi</taxon>
        <taxon>Dikarya</taxon>
        <taxon>Basidiomycota</taxon>
        <taxon>Agaricomycotina</taxon>
        <taxon>Agaricomycetes</taxon>
        <taxon>Phallomycetidae</taxon>
        <taxon>Geastrales</taxon>
        <taxon>Sphaerobolaceae</taxon>
        <taxon>Sphaerobolus</taxon>
    </lineage>
</organism>
<evidence type="ECO:0000313" key="2">
    <source>
        <dbReference type="Proteomes" id="UP000054279"/>
    </source>
</evidence>
<protein>
    <submittedName>
        <fullName evidence="1">Uncharacterized protein</fullName>
    </submittedName>
</protein>
<dbReference type="HOGENOM" id="CLU_3070213_0_0_1"/>
<dbReference type="EMBL" id="KN837115">
    <property type="protein sequence ID" value="KIJ44836.1"/>
    <property type="molecule type" value="Genomic_DNA"/>
</dbReference>
<gene>
    <name evidence="1" type="ORF">M422DRAFT_30276</name>
</gene>
<proteinExistence type="predicted"/>
<name>A0A0C9W1I8_SPHS4</name>
<keyword evidence="2" id="KW-1185">Reference proteome</keyword>
<sequence>MNFHLEAMLGGIRVLWSSRRDLYTDNRYLHVISQRLQCLAGGAPFPSRYFKAS</sequence>
<accession>A0A0C9W1I8</accession>
<evidence type="ECO:0000313" key="1">
    <source>
        <dbReference type="EMBL" id="KIJ44836.1"/>
    </source>
</evidence>
<dbReference type="AlphaFoldDB" id="A0A0C9W1I8"/>